<dbReference type="AlphaFoldDB" id="A0A690M0S8"/>
<reference evidence="1 2" key="1">
    <citation type="submission" date="2018-05" db="EMBL/GenBank/DDBJ databases">
        <authorList>
            <consortium name="PulseNet: The National Subtyping Network for Foodborne Disease Surveillance"/>
            <person name="Tarr C.L."/>
            <person name="Trees E."/>
            <person name="Katz L.S."/>
            <person name="Carleton-Romer H.A."/>
            <person name="Stroika S."/>
            <person name="Kucerova Z."/>
            <person name="Roache K.F."/>
            <person name="Sabol A.L."/>
            <person name="Besser J."/>
            <person name="Gerner-Smidt P."/>
        </authorList>
    </citation>
    <scope>NUCLEOTIDE SEQUENCE [LARGE SCALE GENOMIC DNA]</scope>
    <source>
        <strain evidence="1 2">PNUSAC001435</strain>
    </source>
</reference>
<dbReference type="SUPFAM" id="SSF55729">
    <property type="entry name" value="Acyl-CoA N-acyltransferases (Nat)"/>
    <property type="match status" value="1"/>
</dbReference>
<dbReference type="Gene3D" id="3.40.630.30">
    <property type="match status" value="1"/>
</dbReference>
<name>A0A690M0S8_CAMCO</name>
<evidence type="ECO:0000313" key="2">
    <source>
        <dbReference type="Proteomes" id="UP000382436"/>
    </source>
</evidence>
<accession>A0A690M0S8</accession>
<comment type="caution">
    <text evidence="1">The sequence shown here is derived from an EMBL/GenBank/DDBJ whole genome shotgun (WGS) entry which is preliminary data.</text>
</comment>
<gene>
    <name evidence="1" type="ORF">BZ274_08525</name>
</gene>
<proteinExistence type="predicted"/>
<dbReference type="EMBL" id="AACBVJ010000022">
    <property type="protein sequence ID" value="EAJ9198196.1"/>
    <property type="molecule type" value="Genomic_DNA"/>
</dbReference>
<protein>
    <recommendedName>
        <fullName evidence="3">UDP-4-amino-4, 6-dideoxy-N-acetyl-beta-L-altrosamine N-acetyltransferase</fullName>
    </recommendedName>
</protein>
<evidence type="ECO:0008006" key="3">
    <source>
        <dbReference type="Google" id="ProtNLM"/>
    </source>
</evidence>
<dbReference type="Proteomes" id="UP000382436">
    <property type="component" value="Unassembled WGS sequence"/>
</dbReference>
<evidence type="ECO:0000313" key="1">
    <source>
        <dbReference type="EMBL" id="EAJ9198196.1"/>
    </source>
</evidence>
<dbReference type="InterPro" id="IPR016181">
    <property type="entry name" value="Acyl_CoA_acyltransferase"/>
</dbReference>
<organism evidence="1 2">
    <name type="scientific">Campylobacter coli</name>
    <dbReference type="NCBI Taxonomy" id="195"/>
    <lineage>
        <taxon>Bacteria</taxon>
        <taxon>Pseudomonadati</taxon>
        <taxon>Campylobacterota</taxon>
        <taxon>Epsilonproteobacteria</taxon>
        <taxon>Campylobacterales</taxon>
        <taxon>Campylobacteraceae</taxon>
        <taxon>Campylobacter</taxon>
    </lineage>
</organism>
<sequence>MSLNHMILGSINLDKLDKTSASFGFYSNPFSHLSGLGRILEQSSIYLACNFLRIKVLKLEIFQENLQVINLHKKFGFTIVKEAIKHDKKIFIMQLVF</sequence>